<comment type="caution">
    <text evidence="1">The sequence shown here is derived from an EMBL/GenBank/DDBJ whole genome shotgun (WGS) entry which is preliminary data.</text>
</comment>
<reference evidence="1 2" key="1">
    <citation type="submission" date="2023-07" db="EMBL/GenBank/DDBJ databases">
        <title>Genomic Encyclopedia of Type Strains, Phase IV (KMG-IV): sequencing the most valuable type-strain genomes for metagenomic binning, comparative biology and taxonomic classification.</title>
        <authorList>
            <person name="Goeker M."/>
        </authorList>
    </citation>
    <scope>NUCLEOTIDE SEQUENCE [LARGE SCALE GENOMIC DNA]</scope>
    <source>
        <strain evidence="1 2">DSM 19922</strain>
    </source>
</reference>
<evidence type="ECO:0008006" key="3">
    <source>
        <dbReference type="Google" id="ProtNLM"/>
    </source>
</evidence>
<evidence type="ECO:0000313" key="2">
    <source>
        <dbReference type="Proteomes" id="UP001244552"/>
    </source>
</evidence>
<proteinExistence type="predicted"/>
<dbReference type="EMBL" id="JAUSVU010000023">
    <property type="protein sequence ID" value="MDQ0536088.1"/>
    <property type="molecule type" value="Genomic_DNA"/>
</dbReference>
<dbReference type="RefSeq" id="WP_209983978.1">
    <property type="nucleotide sequence ID" value="NZ_JAGINO010000013.1"/>
</dbReference>
<organism evidence="1 2">
    <name type="scientific">Azospirillum picis</name>
    <dbReference type="NCBI Taxonomy" id="488438"/>
    <lineage>
        <taxon>Bacteria</taxon>
        <taxon>Pseudomonadati</taxon>
        <taxon>Pseudomonadota</taxon>
        <taxon>Alphaproteobacteria</taxon>
        <taxon>Rhodospirillales</taxon>
        <taxon>Azospirillaceae</taxon>
        <taxon>Azospirillum</taxon>
    </lineage>
</organism>
<gene>
    <name evidence="1" type="ORF">QO018_004979</name>
</gene>
<protein>
    <recommendedName>
        <fullName evidence="3">Sugar phosphate isomerase/epimerase</fullName>
    </recommendedName>
</protein>
<name>A0ABU0MSB8_9PROT</name>
<dbReference type="Proteomes" id="UP001244552">
    <property type="component" value="Unassembled WGS sequence"/>
</dbReference>
<evidence type="ECO:0000313" key="1">
    <source>
        <dbReference type="EMBL" id="MDQ0536088.1"/>
    </source>
</evidence>
<keyword evidence="2" id="KW-1185">Reference proteome</keyword>
<sequence>MLLLSLAESNLELIDQARGLGFETAHIGLPPLNLEGPLRDCVRRIEAEAAK</sequence>
<accession>A0ABU0MSB8</accession>